<evidence type="ECO:0000256" key="5">
    <source>
        <dbReference type="ARBA" id="ARBA00022741"/>
    </source>
</evidence>
<evidence type="ECO:0000256" key="7">
    <source>
        <dbReference type="ARBA" id="ARBA00022840"/>
    </source>
</evidence>
<reference evidence="12 13" key="1">
    <citation type="journal article" date="2019" name="Sci. Data">
        <title>Hybrid genome assembly and annotation of Danionella translucida.</title>
        <authorList>
            <person name="Kadobianskyi M."/>
            <person name="Schulze L."/>
            <person name="Schuelke M."/>
            <person name="Judkewitz B."/>
        </authorList>
    </citation>
    <scope>NUCLEOTIDE SEQUENCE [LARGE SCALE GENOMIC DNA]</scope>
    <source>
        <strain evidence="12 13">Bolton</strain>
    </source>
</reference>
<name>A0A553N3R7_9TELE</name>
<dbReference type="AlphaFoldDB" id="A0A553N3R7"/>
<evidence type="ECO:0000256" key="8">
    <source>
        <dbReference type="ARBA" id="ARBA00047899"/>
    </source>
</evidence>
<dbReference type="EMBL" id="SRMA01027084">
    <property type="protein sequence ID" value="TRY60059.1"/>
    <property type="molecule type" value="Genomic_DNA"/>
</dbReference>
<dbReference type="InterPro" id="IPR011009">
    <property type="entry name" value="Kinase-like_dom_sf"/>
</dbReference>
<dbReference type="InterPro" id="IPR051138">
    <property type="entry name" value="PIM_Ser/Thr_kinase"/>
</dbReference>
<feature type="domain" description="Protein kinase" evidence="11">
    <location>
        <begin position="92"/>
        <end position="345"/>
    </location>
</feature>
<dbReference type="Gene3D" id="1.10.510.10">
    <property type="entry name" value="Transferase(Phosphotransferase) domain 1"/>
    <property type="match status" value="3"/>
</dbReference>
<comment type="catalytic activity">
    <reaction evidence="8">
        <text>L-threonyl-[protein] + ATP = O-phospho-L-threonyl-[protein] + ADP + H(+)</text>
        <dbReference type="Rhea" id="RHEA:46608"/>
        <dbReference type="Rhea" id="RHEA-COMP:11060"/>
        <dbReference type="Rhea" id="RHEA-COMP:11605"/>
        <dbReference type="ChEBI" id="CHEBI:15378"/>
        <dbReference type="ChEBI" id="CHEBI:30013"/>
        <dbReference type="ChEBI" id="CHEBI:30616"/>
        <dbReference type="ChEBI" id="CHEBI:61977"/>
        <dbReference type="ChEBI" id="CHEBI:456216"/>
        <dbReference type="EC" id="2.7.11.1"/>
    </reaction>
</comment>
<evidence type="ECO:0000256" key="4">
    <source>
        <dbReference type="ARBA" id="ARBA00022679"/>
    </source>
</evidence>
<dbReference type="PROSITE" id="PS00107">
    <property type="entry name" value="PROTEIN_KINASE_ATP"/>
    <property type="match status" value="1"/>
</dbReference>
<evidence type="ECO:0000256" key="9">
    <source>
        <dbReference type="ARBA" id="ARBA00048679"/>
    </source>
</evidence>
<gene>
    <name evidence="12" type="ORF">DNTS_010099</name>
</gene>
<dbReference type="OrthoDB" id="8926898at2759"/>
<dbReference type="PANTHER" id="PTHR22984">
    <property type="entry name" value="SERINE/THREONINE-PROTEIN KINASE PIM"/>
    <property type="match status" value="1"/>
</dbReference>
<evidence type="ECO:0000313" key="12">
    <source>
        <dbReference type="EMBL" id="TRY60059.1"/>
    </source>
</evidence>
<evidence type="ECO:0000256" key="1">
    <source>
        <dbReference type="ARBA" id="ARBA00005505"/>
    </source>
</evidence>
<feature type="binding site" evidence="10">
    <location>
        <position position="394"/>
    </location>
    <ligand>
        <name>ATP</name>
        <dbReference type="ChEBI" id="CHEBI:30616"/>
    </ligand>
</feature>
<dbReference type="GO" id="GO:0007346">
    <property type="term" value="P:regulation of mitotic cell cycle"/>
    <property type="evidence" value="ECO:0007669"/>
    <property type="project" value="TreeGrafter"/>
</dbReference>
<dbReference type="Pfam" id="PF00069">
    <property type="entry name" value="Pkinase"/>
    <property type="match status" value="2"/>
</dbReference>
<keyword evidence="7 10" id="KW-0067">ATP-binding</keyword>
<accession>A0A553N3R7</accession>
<dbReference type="SMART" id="SM00220">
    <property type="entry name" value="S_TKc"/>
    <property type="match status" value="1"/>
</dbReference>
<evidence type="ECO:0000256" key="2">
    <source>
        <dbReference type="ARBA" id="ARBA00012513"/>
    </source>
</evidence>
<dbReference type="PANTHER" id="PTHR22984:SF11">
    <property type="entry name" value="AURORA KINASE-RELATED"/>
    <property type="match status" value="1"/>
</dbReference>
<dbReference type="GO" id="GO:0004674">
    <property type="term" value="F:protein serine/threonine kinase activity"/>
    <property type="evidence" value="ECO:0007669"/>
    <property type="project" value="UniProtKB-KW"/>
</dbReference>
<evidence type="ECO:0000259" key="11">
    <source>
        <dbReference type="PROSITE" id="PS50011"/>
    </source>
</evidence>
<proteinExistence type="inferred from homology"/>
<comment type="similarity">
    <text evidence="1">Belongs to the protein kinase superfamily. CAMK Ser/Thr protein kinase family. PIM subfamily.</text>
</comment>
<keyword evidence="3" id="KW-0723">Serine/threonine-protein kinase</keyword>
<comment type="caution">
    <text evidence="12">The sequence shown here is derived from an EMBL/GenBank/DDBJ whole genome shotgun (WGS) entry which is preliminary data.</text>
</comment>
<dbReference type="Proteomes" id="UP000316079">
    <property type="component" value="Unassembled WGS sequence"/>
</dbReference>
<dbReference type="InterPro" id="IPR017441">
    <property type="entry name" value="Protein_kinase_ATP_BS"/>
</dbReference>
<keyword evidence="6" id="KW-0418">Kinase</keyword>
<evidence type="ECO:0000256" key="3">
    <source>
        <dbReference type="ARBA" id="ARBA00022527"/>
    </source>
</evidence>
<comment type="catalytic activity">
    <reaction evidence="9">
        <text>L-seryl-[protein] + ATP = O-phospho-L-seryl-[protein] + ADP + H(+)</text>
        <dbReference type="Rhea" id="RHEA:17989"/>
        <dbReference type="Rhea" id="RHEA-COMP:9863"/>
        <dbReference type="Rhea" id="RHEA-COMP:11604"/>
        <dbReference type="ChEBI" id="CHEBI:15378"/>
        <dbReference type="ChEBI" id="CHEBI:29999"/>
        <dbReference type="ChEBI" id="CHEBI:30616"/>
        <dbReference type="ChEBI" id="CHEBI:83421"/>
        <dbReference type="ChEBI" id="CHEBI:456216"/>
        <dbReference type="EC" id="2.7.11.1"/>
    </reaction>
</comment>
<dbReference type="SUPFAM" id="SSF56112">
    <property type="entry name" value="Protein kinase-like (PK-like)"/>
    <property type="match status" value="2"/>
</dbReference>
<evidence type="ECO:0000256" key="6">
    <source>
        <dbReference type="ARBA" id="ARBA00022777"/>
    </source>
</evidence>
<sequence>MSIRACNGAPRCFGNPETESVSAADLNTNSVKTSSAEELLSEQSYAVVDDLGLSSSSSSAQSSSSLYSVASLSSLQLIDGSALVYEVKSCRYAIGKKLNERDRVSVFKGIRMEDGTKIALKVSCRANTVYSRIEGHSEAVPLEIKLLTLANQKPRIPQIAELLDWQADTDGYTMVLERPSLCKTLAGFLEQNGGSVSEQLASVIVRQIAFAASTCLLRGVFHGDINLQNIIINSDTFEIKLVGFGNGKVTRKSPFRSFNGTYSPPEFERTGEYHGDAATAWSVGMVMFAMLCGRIPEAQDLDELDRKVWSHNDFSKECCELLCSLLRRNPRKRLHVIKVCQHNWFKALYYEQDGPEVIEVNSCSYEVILKIGSGGFGSIYKAVRLSDGRRVALKFADRTDIEYMSTKAYIPPEFKENGKYFGKPATVWSLGILLFFLVTGDYPSSTDLMRLDENSWTYFDYSKECCKRLCSLLQRDPEKRCELEDISGHAWFNSCT</sequence>
<evidence type="ECO:0000256" key="10">
    <source>
        <dbReference type="PROSITE-ProRule" id="PRU10141"/>
    </source>
</evidence>
<dbReference type="GO" id="GO:0005737">
    <property type="term" value="C:cytoplasm"/>
    <property type="evidence" value="ECO:0007669"/>
    <property type="project" value="TreeGrafter"/>
</dbReference>
<dbReference type="PROSITE" id="PS50011">
    <property type="entry name" value="PROTEIN_KINASE_DOM"/>
    <property type="match status" value="1"/>
</dbReference>
<dbReference type="InterPro" id="IPR000719">
    <property type="entry name" value="Prot_kinase_dom"/>
</dbReference>
<dbReference type="GO" id="GO:0005524">
    <property type="term" value="F:ATP binding"/>
    <property type="evidence" value="ECO:0007669"/>
    <property type="project" value="UniProtKB-UniRule"/>
</dbReference>
<organism evidence="12 13">
    <name type="scientific">Danionella cerebrum</name>
    <dbReference type="NCBI Taxonomy" id="2873325"/>
    <lineage>
        <taxon>Eukaryota</taxon>
        <taxon>Metazoa</taxon>
        <taxon>Chordata</taxon>
        <taxon>Craniata</taxon>
        <taxon>Vertebrata</taxon>
        <taxon>Euteleostomi</taxon>
        <taxon>Actinopterygii</taxon>
        <taxon>Neopterygii</taxon>
        <taxon>Teleostei</taxon>
        <taxon>Ostariophysi</taxon>
        <taxon>Cypriniformes</taxon>
        <taxon>Danionidae</taxon>
        <taxon>Danioninae</taxon>
        <taxon>Danionella</taxon>
    </lineage>
</organism>
<keyword evidence="13" id="KW-1185">Reference proteome</keyword>
<keyword evidence="5 10" id="KW-0547">Nucleotide-binding</keyword>
<keyword evidence="4" id="KW-0808">Transferase</keyword>
<dbReference type="Gene3D" id="3.30.200.20">
    <property type="entry name" value="Phosphorylase Kinase, domain 1"/>
    <property type="match status" value="1"/>
</dbReference>
<evidence type="ECO:0000313" key="13">
    <source>
        <dbReference type="Proteomes" id="UP000316079"/>
    </source>
</evidence>
<dbReference type="EC" id="2.7.11.1" evidence="2"/>
<protein>
    <recommendedName>
        <fullName evidence="2">non-specific serine/threonine protein kinase</fullName>
        <ecNumber evidence="2">2.7.11.1</ecNumber>
    </recommendedName>
</protein>
<dbReference type="GO" id="GO:0043066">
    <property type="term" value="P:negative regulation of apoptotic process"/>
    <property type="evidence" value="ECO:0007669"/>
    <property type="project" value="TreeGrafter"/>
</dbReference>